<accession>A0A6J5LMF7</accession>
<proteinExistence type="predicted"/>
<dbReference type="EMBL" id="LR796301">
    <property type="protein sequence ID" value="CAB4135555.1"/>
    <property type="molecule type" value="Genomic_DNA"/>
</dbReference>
<evidence type="ECO:0000313" key="2">
    <source>
        <dbReference type="EMBL" id="CAB4135555.1"/>
    </source>
</evidence>
<evidence type="ECO:0000256" key="1">
    <source>
        <dbReference type="SAM" id="MobiDB-lite"/>
    </source>
</evidence>
<sequence length="703" mass="78247">MENDEPIESSTPEPFEQEKPKSGIIREPDQNAPQSRKAFVREWQEKVLRAKRHWGDAHKRMREDMDFFMGNQWPHGNGDKYVANLVQRHVQQRVASLYAKNPKAVAKRRQTIDFVLWDEDPGALQAAQTGNDLSLQKTGMPDQNAMALLQDVTQGFASRNKADRIAKTLEIIFHKAIEDQALKTQMKQMVRRTCVTGVGYLKAGYHRVMDKRPEDVEKITDITEQLKTLKRLTADKQDDKFDENSAREEQLRGLLHELSEKQEMVVDEGLTFDFPQSQNIILDTRCRQLKGFIGAEWVAQEFILTLDEVKEIYGVDLGTSYTRQEHEYANGDAAKSEAALSRVWEIYCKTDGMKYVVADGYSEFLVEPSCPEIVLKRFWPFFVLTFNEVENDKEIYPPSDVRLLTPIQREYNLARQRLREHRNANRPLYVTPTGSLSEADIRKLSDRQANEVIQLQAIQPGQSVEQVLQPVRSIPIDPALYDTSFLLDDLYRVVGSQEANMGGTSSSTATEVSVAESSRMSALGSNVDDLDEFLIEVSRASGQILLTMMNPETATKIAGRGAVWPTLSAQEISDQLILEIEAGSTGRPNRASEIAALERLFPVLSQVPGIDPSWLAKTAVRAYDSGVDLTDAIKAALPSIMAMNAQKQQGTGNPATDPNAQGPQGAMNAPAPVGAAGNPAGVQVPNVPAANLYNEGPPPPNVA</sequence>
<protein>
    <recommendedName>
        <fullName evidence="3">Portal protein</fullName>
    </recommendedName>
</protein>
<evidence type="ECO:0008006" key="3">
    <source>
        <dbReference type="Google" id="ProtNLM"/>
    </source>
</evidence>
<feature type="compositionally biased region" description="Polar residues" evidence="1">
    <location>
        <begin position="646"/>
        <end position="662"/>
    </location>
</feature>
<reference evidence="2" key="1">
    <citation type="submission" date="2020-04" db="EMBL/GenBank/DDBJ databases">
        <authorList>
            <person name="Chiriac C."/>
            <person name="Salcher M."/>
            <person name="Ghai R."/>
            <person name="Kavagutti S V."/>
        </authorList>
    </citation>
    <scope>NUCLEOTIDE SEQUENCE</scope>
</reference>
<feature type="compositionally biased region" description="Low complexity" evidence="1">
    <location>
        <begin position="665"/>
        <end position="685"/>
    </location>
</feature>
<feature type="compositionally biased region" description="Basic and acidic residues" evidence="1">
    <location>
        <begin position="16"/>
        <end position="29"/>
    </location>
</feature>
<gene>
    <name evidence="2" type="ORF">UFOVP291_43</name>
</gene>
<feature type="region of interest" description="Disordered" evidence="1">
    <location>
        <begin position="1"/>
        <end position="35"/>
    </location>
</feature>
<name>A0A6J5LMF7_9CAUD</name>
<organism evidence="2">
    <name type="scientific">uncultured Caudovirales phage</name>
    <dbReference type="NCBI Taxonomy" id="2100421"/>
    <lineage>
        <taxon>Viruses</taxon>
        <taxon>Duplodnaviria</taxon>
        <taxon>Heunggongvirae</taxon>
        <taxon>Uroviricota</taxon>
        <taxon>Caudoviricetes</taxon>
        <taxon>Peduoviridae</taxon>
        <taxon>Maltschvirus</taxon>
        <taxon>Maltschvirus maltsch</taxon>
    </lineage>
</organism>
<feature type="region of interest" description="Disordered" evidence="1">
    <location>
        <begin position="646"/>
        <end position="703"/>
    </location>
</feature>